<gene>
    <name evidence="2" type="ORF">mv_R619</name>
</gene>
<proteinExistence type="predicted"/>
<name>H2EEK1_9VIRU</name>
<sequence length="136" mass="16341">MDLISKESDLVGNKRNKIILWNFLKYAHISFLFMVPELLNIVLNEYLLYMHFNFNLYPGRFNNNGVVYNFDKYSILHLSNFVKVIHEDELPEEEIISNEDYDEMINFYNELLDYVKNITGKKFMYGTKFNKSDKKN</sequence>
<organism evidence="2">
    <name type="scientific">Moumouvirus sp. 'Monve'</name>
    <dbReference type="NCBI Taxonomy" id="1128131"/>
    <lineage>
        <taxon>Viruses</taxon>
        <taxon>Varidnaviria</taxon>
        <taxon>Bamfordvirae</taxon>
        <taxon>Nucleocytoviricota</taxon>
        <taxon>Megaviricetes</taxon>
        <taxon>Imitervirales</taxon>
        <taxon>Mimiviridae</taxon>
        <taxon>Megamimivirinae</taxon>
        <taxon>Moumouvirus</taxon>
    </lineage>
</organism>
<reference evidence="2" key="1">
    <citation type="submission" date="2011-10" db="EMBL/GenBank/DDBJ databases">
        <title>Provirophages and transpovirons: unique mobilome of giant viruses.</title>
        <authorList>
            <person name="Desnues C."/>
            <person name="LaScola B."/>
            <person name="Yutin N."/>
            <person name="Fournous G."/>
            <person name="Koonin E."/>
            <person name="Raoult D."/>
        </authorList>
    </citation>
    <scope>NUCLEOTIDE SEQUENCE</scope>
    <source>
        <strain evidence="2">Mv13-mv</strain>
    </source>
</reference>
<keyword evidence="1" id="KW-1133">Transmembrane helix</keyword>
<dbReference type="EMBL" id="JN885998">
    <property type="protein sequence ID" value="AEX62824.1"/>
    <property type="molecule type" value="Genomic_DNA"/>
</dbReference>
<evidence type="ECO:0000256" key="1">
    <source>
        <dbReference type="SAM" id="Phobius"/>
    </source>
</evidence>
<accession>H2EEK1</accession>
<keyword evidence="1" id="KW-0472">Membrane</keyword>
<keyword evidence="1" id="KW-0812">Transmembrane</keyword>
<evidence type="ECO:0000313" key="2">
    <source>
        <dbReference type="EMBL" id="AEX62824.1"/>
    </source>
</evidence>
<protein>
    <submittedName>
        <fullName evidence="2">Uncharacterized protein</fullName>
    </submittedName>
</protein>
<feature type="transmembrane region" description="Helical" evidence="1">
    <location>
        <begin position="23"/>
        <end position="43"/>
    </location>
</feature>